<organism evidence="2 3">
    <name type="scientific">Parabacteroides distasonis</name>
    <dbReference type="NCBI Taxonomy" id="823"/>
    <lineage>
        <taxon>Bacteria</taxon>
        <taxon>Pseudomonadati</taxon>
        <taxon>Bacteroidota</taxon>
        <taxon>Bacteroidia</taxon>
        <taxon>Bacteroidales</taxon>
        <taxon>Tannerellaceae</taxon>
        <taxon>Parabacteroides</taxon>
    </lineage>
</organism>
<dbReference type="Gene3D" id="3.40.50.300">
    <property type="entry name" value="P-loop containing nucleotide triphosphate hydrolases"/>
    <property type="match status" value="1"/>
</dbReference>
<proteinExistence type="predicted"/>
<sequence length="365" mass="41446">MIQSLKIRNFKNLSGLNIPKLSRINLISGKNNVGKSSLLEAIGVYVDDSELFYVVEERGELPKYSSKDTTEYLKPNIEAISSLFTNRNTNVTEDNIIEISDNDDVLSLRYVYYTEQETEEDGNIVRKAIVFDSRDDIATGDAHLALEIIRKGKNKAIVPLERRLDSIRLGRTKKTDIASVIRVNPETFGNLYIGRLWDNVTLTEKEEYVIDALRIIEPNIESLAFLEESPRIGRYPVVKVKGVSKRLPLRSMGDGINHILSIILALVNCENGCLLIDEIDNGLHYTVQKQLWSVIFKLAIKLNVQIFATTHSSDCISSFGYVLKEDTNIEEGRYIRLENKQSAITFTEYNLEELKIVAAQNIEIR</sequence>
<comment type="caution">
    <text evidence="2">The sequence shown here is derived from an EMBL/GenBank/DDBJ whole genome shotgun (WGS) entry which is preliminary data.</text>
</comment>
<dbReference type="PANTHER" id="PTHR43581:SF4">
    <property type="entry name" value="ATP_GTP PHOSPHATASE"/>
    <property type="match status" value="1"/>
</dbReference>
<dbReference type="InterPro" id="IPR041685">
    <property type="entry name" value="AAA_GajA/Old/RecF-like"/>
</dbReference>
<dbReference type="EMBL" id="SRYM01000005">
    <property type="protein sequence ID" value="TGY61950.1"/>
    <property type="molecule type" value="Genomic_DNA"/>
</dbReference>
<dbReference type="PANTHER" id="PTHR43581">
    <property type="entry name" value="ATP/GTP PHOSPHATASE"/>
    <property type="match status" value="1"/>
</dbReference>
<evidence type="ECO:0000259" key="1">
    <source>
        <dbReference type="Pfam" id="PF13175"/>
    </source>
</evidence>
<dbReference type="SUPFAM" id="SSF52540">
    <property type="entry name" value="P-loop containing nucleoside triphosphate hydrolases"/>
    <property type="match status" value="1"/>
</dbReference>
<feature type="domain" description="Endonuclease GajA/Old nuclease/RecF-like AAA" evidence="1">
    <location>
        <begin position="1"/>
        <end position="108"/>
    </location>
</feature>
<name>A0A4V3RR99_PARDI</name>
<evidence type="ECO:0000313" key="3">
    <source>
        <dbReference type="Proteomes" id="UP000310032"/>
    </source>
</evidence>
<dbReference type="Proteomes" id="UP000310032">
    <property type="component" value="Unassembled WGS sequence"/>
</dbReference>
<dbReference type="RefSeq" id="WP_135958789.1">
    <property type="nucleotide sequence ID" value="NZ_SRYM01000005.1"/>
</dbReference>
<dbReference type="Pfam" id="PF13175">
    <property type="entry name" value="AAA_15"/>
    <property type="match status" value="2"/>
</dbReference>
<reference evidence="2 3" key="1">
    <citation type="submission" date="2019-04" db="EMBL/GenBank/DDBJ databases">
        <title>Microbes associate with the intestines of laboratory mice.</title>
        <authorList>
            <person name="Navarre W."/>
            <person name="Wong E."/>
            <person name="Huang K."/>
            <person name="Tropini C."/>
            <person name="Ng K."/>
            <person name="Yu B."/>
        </authorList>
    </citation>
    <scope>NUCLEOTIDE SEQUENCE [LARGE SCALE GENOMIC DNA]</scope>
    <source>
        <strain evidence="2 3">NM39_I3</strain>
    </source>
</reference>
<accession>A0A4V3RR99</accession>
<dbReference type="InterPro" id="IPR027417">
    <property type="entry name" value="P-loop_NTPase"/>
</dbReference>
<feature type="domain" description="Endonuclease GajA/Old nuclease/RecF-like AAA" evidence="1">
    <location>
        <begin position="243"/>
        <end position="316"/>
    </location>
</feature>
<evidence type="ECO:0000313" key="2">
    <source>
        <dbReference type="EMBL" id="TGY61950.1"/>
    </source>
</evidence>
<dbReference type="AlphaFoldDB" id="A0A4V3RR99"/>
<gene>
    <name evidence="2" type="ORF">E5342_02880</name>
</gene>
<protein>
    <recommendedName>
        <fullName evidence="1">Endonuclease GajA/Old nuclease/RecF-like AAA domain-containing protein</fullName>
    </recommendedName>
</protein>
<dbReference type="InterPro" id="IPR051396">
    <property type="entry name" value="Bact_Antivir_Def_Nuclease"/>
</dbReference>